<evidence type="ECO:0000313" key="7">
    <source>
        <dbReference type="EMBL" id="AMK16207.1"/>
    </source>
</evidence>
<sequence>MLLNSPLKIKNISLSNRIVMPPMARELSEEGKVSDALIDYYYRRAEGTGLIIVEHEYVSHEGMASPKQLSMADDSVIDSYKKLTNAIHSQDSFAIAQINHAGLESISSNKINLNQITLDDINYVKESFVKSAIRSKKAGFDGVEIHAAHGYLLSQFYSPYTNKRIDKYGGSLENRMRLHNEIIKEVRNAVSDDYIIAIRFGAYDYLEGGSKLEEIPIAVKSFVNSGVDLIDISGGLCRYVNPHSKEAGYFKELSKIAKESCDVPIILTGGIKKARDGEDLLSKRYCDLIGIGRALLMDSEWSKKALKEDLK</sequence>
<reference evidence="8" key="4">
    <citation type="submission" date="2016-10" db="EMBL/GenBank/DDBJ databases">
        <authorList>
            <person name="de Groot N.N."/>
        </authorList>
    </citation>
    <scope>NUCLEOTIDE SEQUENCE [LARGE SCALE GENOMIC DNA]</scope>
    <source>
        <strain evidence="8">DSM 16632</strain>
    </source>
</reference>
<evidence type="ECO:0000313" key="9">
    <source>
        <dbReference type="Proteomes" id="UP000066376"/>
    </source>
</evidence>
<protein>
    <submittedName>
        <fullName evidence="8">2,4-dienoyl-CoA reductase</fullName>
    </submittedName>
    <submittedName>
        <fullName evidence="7">NADH:flavin oxidoreductase/NADH oxidase family protein</fullName>
    </submittedName>
</protein>
<dbReference type="GO" id="GO:0050661">
    <property type="term" value="F:NADP binding"/>
    <property type="evidence" value="ECO:0007669"/>
    <property type="project" value="InterPro"/>
</dbReference>
<keyword evidence="9" id="KW-1185">Reference proteome</keyword>
<evidence type="ECO:0000313" key="10">
    <source>
        <dbReference type="Proteomes" id="UP000183442"/>
    </source>
</evidence>
<keyword evidence="3" id="KW-0288">FMN</keyword>
<dbReference type="GO" id="GO:0003959">
    <property type="term" value="F:NADPH dehydrogenase activity"/>
    <property type="evidence" value="ECO:0007669"/>
    <property type="project" value="InterPro"/>
</dbReference>
<dbReference type="GO" id="GO:0010181">
    <property type="term" value="F:FMN binding"/>
    <property type="evidence" value="ECO:0007669"/>
    <property type="project" value="InterPro"/>
</dbReference>
<feature type="domain" description="NADH:flavin oxidoreductase/NADH oxidase N-terminal" evidence="6">
    <location>
        <begin position="5"/>
        <end position="307"/>
    </location>
</feature>
<proteinExistence type="predicted"/>
<evidence type="ECO:0000256" key="3">
    <source>
        <dbReference type="ARBA" id="ARBA00022643"/>
    </source>
</evidence>
<gene>
    <name evidence="8" type="ORF">SAMN02910297_01158</name>
    <name evidence="7" type="ORF">YLM1_1652</name>
</gene>
<dbReference type="SUPFAM" id="SSF51395">
    <property type="entry name" value="FMN-linked oxidoreductases"/>
    <property type="match status" value="1"/>
</dbReference>
<evidence type="ECO:0000256" key="4">
    <source>
        <dbReference type="ARBA" id="ARBA00022857"/>
    </source>
</evidence>
<keyword evidence="2" id="KW-0285">Flavoprotein</keyword>
<dbReference type="Pfam" id="PF00724">
    <property type="entry name" value="Oxidored_FMN"/>
    <property type="match status" value="1"/>
</dbReference>
<dbReference type="PANTHER" id="PTHR43303:SF4">
    <property type="entry name" value="NADPH DEHYDROGENASE C23G7.10C-RELATED"/>
    <property type="match status" value="1"/>
</dbReference>
<dbReference type="OrthoDB" id="122964at2157"/>
<evidence type="ECO:0000313" key="8">
    <source>
        <dbReference type="EMBL" id="SFL53401.1"/>
    </source>
</evidence>
<evidence type="ECO:0000256" key="5">
    <source>
        <dbReference type="ARBA" id="ARBA00023002"/>
    </source>
</evidence>
<evidence type="ECO:0000256" key="2">
    <source>
        <dbReference type="ARBA" id="ARBA00022630"/>
    </source>
</evidence>
<reference evidence="7 9" key="1">
    <citation type="journal article" date="2016" name="Genome Announc.">
        <title>Draft Genome Sequence of the Rumen Methanogen Methanobrevibacter olleyae YLM1.</title>
        <authorList>
            <person name="Kelly W.J."/>
            <person name="Li D."/>
            <person name="Lambie S.C."/>
            <person name="Cox F."/>
            <person name="Attwood G.T."/>
            <person name="Altermann E."/>
            <person name="Leahy S.C."/>
        </authorList>
    </citation>
    <scope>NUCLEOTIDE SEQUENCE [LARGE SCALE GENOMIC DNA]</scope>
    <source>
        <strain evidence="7 9">YLM1</strain>
    </source>
</reference>
<dbReference type="InterPro" id="IPR044152">
    <property type="entry name" value="YqjM-like"/>
</dbReference>
<dbReference type="STRING" id="294671.YLM1_1652"/>
<comment type="cofactor">
    <cofactor evidence="1">
        <name>FMN</name>
        <dbReference type="ChEBI" id="CHEBI:58210"/>
    </cofactor>
</comment>
<dbReference type="InterPro" id="IPR001155">
    <property type="entry name" value="OxRdtase_FMN_N"/>
</dbReference>
<reference evidence="10" key="3">
    <citation type="submission" date="2016-10" db="EMBL/GenBank/DDBJ databases">
        <authorList>
            <person name="Varghese N."/>
        </authorList>
    </citation>
    <scope>NUCLEOTIDE SEQUENCE [LARGE SCALE GENOMIC DNA]</scope>
    <source>
        <strain evidence="10">DSM 16632</strain>
    </source>
</reference>
<dbReference type="PATRIC" id="fig|294671.3.peg.1718"/>
<keyword evidence="4" id="KW-0521">NADP</keyword>
<keyword evidence="5" id="KW-0560">Oxidoreductase</keyword>
<dbReference type="AlphaFoldDB" id="A0A126R2A2"/>
<evidence type="ECO:0000256" key="1">
    <source>
        <dbReference type="ARBA" id="ARBA00001917"/>
    </source>
</evidence>
<dbReference type="Proteomes" id="UP000066376">
    <property type="component" value="Chromosome"/>
</dbReference>
<dbReference type="GeneID" id="28489965"/>
<dbReference type="CDD" id="cd02803">
    <property type="entry name" value="OYE_like_FMN_family"/>
    <property type="match status" value="1"/>
</dbReference>
<dbReference type="InterPro" id="IPR013785">
    <property type="entry name" value="Aldolase_TIM"/>
</dbReference>
<dbReference type="RefSeq" id="WP_143743961.1">
    <property type="nucleotide sequence ID" value="NZ_CP014265.1"/>
</dbReference>
<dbReference type="EMBL" id="FOTL01000017">
    <property type="protein sequence ID" value="SFL53401.1"/>
    <property type="molecule type" value="Genomic_DNA"/>
</dbReference>
<dbReference type="Proteomes" id="UP000183442">
    <property type="component" value="Unassembled WGS sequence"/>
</dbReference>
<evidence type="ECO:0000259" key="6">
    <source>
        <dbReference type="Pfam" id="PF00724"/>
    </source>
</evidence>
<name>A0A126R2A2_METOL</name>
<dbReference type="KEGG" id="mol:YLM1_1652"/>
<dbReference type="EMBL" id="CP014265">
    <property type="protein sequence ID" value="AMK16207.1"/>
    <property type="molecule type" value="Genomic_DNA"/>
</dbReference>
<dbReference type="PANTHER" id="PTHR43303">
    <property type="entry name" value="NADPH DEHYDROGENASE C23G7.10C-RELATED"/>
    <property type="match status" value="1"/>
</dbReference>
<organism evidence="7 9">
    <name type="scientific">Methanobrevibacter olleyae</name>
    <dbReference type="NCBI Taxonomy" id="294671"/>
    <lineage>
        <taxon>Archaea</taxon>
        <taxon>Methanobacteriati</taxon>
        <taxon>Methanobacteriota</taxon>
        <taxon>Methanomada group</taxon>
        <taxon>Methanobacteria</taxon>
        <taxon>Methanobacteriales</taxon>
        <taxon>Methanobacteriaceae</taxon>
        <taxon>Methanobrevibacter</taxon>
    </lineage>
</organism>
<dbReference type="Gene3D" id="3.20.20.70">
    <property type="entry name" value="Aldolase class I"/>
    <property type="match status" value="1"/>
</dbReference>
<reference evidence="9" key="2">
    <citation type="submission" date="2016-02" db="EMBL/GenBank/DDBJ databases">
        <title>The draft genome sequence of the rumen methanogen Methanobrevibacter olleyae YLM1.</title>
        <authorList>
            <consortium name="New Zealand Agricultural Greenhouse Gas Research Centre/Pastoral Greenhouse Gas Research Consortium"/>
            <person name="Kelly W.J."/>
            <person name="Li D."/>
            <person name="Lambie S.C."/>
            <person name="Attwood G.T."/>
            <person name="Altermann E."/>
            <person name="Leahy S.C."/>
        </authorList>
    </citation>
    <scope>NUCLEOTIDE SEQUENCE [LARGE SCALE GENOMIC DNA]</scope>
    <source>
        <strain evidence="9">YLM1</strain>
    </source>
</reference>
<accession>A0A126R2A2</accession>